<evidence type="ECO:0000259" key="2">
    <source>
        <dbReference type="Pfam" id="PF03724"/>
    </source>
</evidence>
<dbReference type="RefSeq" id="WP_264792592.1">
    <property type="nucleotide sequence ID" value="NZ_AP026867.1"/>
</dbReference>
<dbReference type="PANTHER" id="PTHR35535">
    <property type="entry name" value="HEAT SHOCK PROTEIN HSLJ"/>
    <property type="match status" value="1"/>
</dbReference>
<name>A0A916DSW4_9BACT</name>
<dbReference type="Gene3D" id="2.40.128.270">
    <property type="match status" value="1"/>
</dbReference>
<reference evidence="3" key="1">
    <citation type="submission" date="2022-09" db="EMBL/GenBank/DDBJ databases">
        <title>Aureispira anguillicida sp. nov., isolated from Leptocephalus of Japanese eel Anguilla japonica.</title>
        <authorList>
            <person name="Yuasa K."/>
            <person name="Mekata T."/>
            <person name="Ikunari K."/>
        </authorList>
    </citation>
    <scope>NUCLEOTIDE SEQUENCE</scope>
    <source>
        <strain evidence="3">EL160426</strain>
    </source>
</reference>
<dbReference type="Pfam" id="PF03724">
    <property type="entry name" value="META"/>
    <property type="match status" value="1"/>
</dbReference>
<dbReference type="InterPro" id="IPR005184">
    <property type="entry name" value="DUF306_Meta_HslJ"/>
</dbReference>
<dbReference type="AlphaFoldDB" id="A0A916DSW4"/>
<dbReference type="EMBL" id="AP026867">
    <property type="protein sequence ID" value="BDS11410.1"/>
    <property type="molecule type" value="Genomic_DNA"/>
</dbReference>
<dbReference type="PANTHER" id="PTHR35535:SF2">
    <property type="entry name" value="DUF306 DOMAIN-CONTAINING PROTEIN"/>
    <property type="match status" value="1"/>
</dbReference>
<dbReference type="PROSITE" id="PS51257">
    <property type="entry name" value="PROKAR_LIPOPROTEIN"/>
    <property type="match status" value="1"/>
</dbReference>
<dbReference type="InterPro" id="IPR038670">
    <property type="entry name" value="HslJ-like_sf"/>
</dbReference>
<protein>
    <submittedName>
        <fullName evidence="3">META domain-containing protein</fullName>
    </submittedName>
</protein>
<dbReference type="Proteomes" id="UP001060919">
    <property type="component" value="Chromosome"/>
</dbReference>
<feature type="domain" description="DUF306" evidence="2">
    <location>
        <begin position="47"/>
        <end position="142"/>
    </location>
</feature>
<feature type="chain" id="PRO_5038054408" evidence="1">
    <location>
        <begin position="20"/>
        <end position="270"/>
    </location>
</feature>
<proteinExistence type="predicted"/>
<dbReference type="KEGG" id="aup:AsAng_0021240"/>
<keyword evidence="4" id="KW-1185">Reference proteome</keyword>
<feature type="signal peptide" evidence="1">
    <location>
        <begin position="1"/>
        <end position="19"/>
    </location>
</feature>
<dbReference type="InterPro" id="IPR053147">
    <property type="entry name" value="Hsp_HslJ-like"/>
</dbReference>
<keyword evidence="1" id="KW-0732">Signal</keyword>
<evidence type="ECO:0000256" key="1">
    <source>
        <dbReference type="SAM" id="SignalP"/>
    </source>
</evidence>
<gene>
    <name evidence="3" type="ORF">AsAng_0021240</name>
</gene>
<sequence>MTRSKYLCFLSVLFLLGIACNKKTSNVNNNTPNENHLENTSTTSLVGTWTVLSFPLPEESKTATKPYQLVFNADQSMGLKLDINNCGTNYQTKDGYLVFEEGMSCTEACCDSKEAMILSNLFKGSLKYTIQNSTMTISTEQGPIKLVNNKNRLQGSSWVAVSYADLKEKQATKFSKKYVLSFDDSRIQLRLDANNCNTSIAYADQISMIELPMNSMGCTRKCCDSKDGLLLMNMLQGKISYSKEAKQLILKTASKEIIFTPYQEETSNKD</sequence>
<organism evidence="3 4">
    <name type="scientific">Aureispira anguillae</name>
    <dbReference type="NCBI Taxonomy" id="2864201"/>
    <lineage>
        <taxon>Bacteria</taxon>
        <taxon>Pseudomonadati</taxon>
        <taxon>Bacteroidota</taxon>
        <taxon>Saprospiria</taxon>
        <taxon>Saprospirales</taxon>
        <taxon>Saprospiraceae</taxon>
        <taxon>Aureispira</taxon>
    </lineage>
</organism>
<evidence type="ECO:0000313" key="4">
    <source>
        <dbReference type="Proteomes" id="UP001060919"/>
    </source>
</evidence>
<evidence type="ECO:0000313" key="3">
    <source>
        <dbReference type="EMBL" id="BDS11410.1"/>
    </source>
</evidence>
<accession>A0A916DSW4</accession>